<comment type="caution">
    <text evidence="1">The sequence shown here is derived from an EMBL/GenBank/DDBJ whole genome shotgun (WGS) entry which is preliminary data.</text>
</comment>
<accession>A0A834TDJ8</accession>
<name>A0A834TDJ8_9FABA</name>
<dbReference type="Proteomes" id="UP000634136">
    <property type="component" value="Unassembled WGS sequence"/>
</dbReference>
<sequence>MIGKATTTKHGQFSLKGDLTAEMVVAKSSHGYLHPIAFFWNPSSSCSS</sequence>
<proteinExistence type="predicted"/>
<organism evidence="1 2">
    <name type="scientific">Senna tora</name>
    <dbReference type="NCBI Taxonomy" id="362788"/>
    <lineage>
        <taxon>Eukaryota</taxon>
        <taxon>Viridiplantae</taxon>
        <taxon>Streptophyta</taxon>
        <taxon>Embryophyta</taxon>
        <taxon>Tracheophyta</taxon>
        <taxon>Spermatophyta</taxon>
        <taxon>Magnoliopsida</taxon>
        <taxon>eudicotyledons</taxon>
        <taxon>Gunneridae</taxon>
        <taxon>Pentapetalae</taxon>
        <taxon>rosids</taxon>
        <taxon>fabids</taxon>
        <taxon>Fabales</taxon>
        <taxon>Fabaceae</taxon>
        <taxon>Caesalpinioideae</taxon>
        <taxon>Cassia clade</taxon>
        <taxon>Senna</taxon>
    </lineage>
</organism>
<evidence type="ECO:0000313" key="2">
    <source>
        <dbReference type="Proteomes" id="UP000634136"/>
    </source>
</evidence>
<protein>
    <submittedName>
        <fullName evidence="1">Uncharacterized protein</fullName>
    </submittedName>
</protein>
<dbReference type="EMBL" id="JAAIUW010000008">
    <property type="protein sequence ID" value="KAF7819211.1"/>
    <property type="molecule type" value="Genomic_DNA"/>
</dbReference>
<evidence type="ECO:0000313" key="1">
    <source>
        <dbReference type="EMBL" id="KAF7819211.1"/>
    </source>
</evidence>
<keyword evidence="2" id="KW-1185">Reference proteome</keyword>
<reference evidence="1" key="1">
    <citation type="submission" date="2020-09" db="EMBL/GenBank/DDBJ databases">
        <title>Genome-Enabled Discovery of Anthraquinone Biosynthesis in Senna tora.</title>
        <authorList>
            <person name="Kang S.-H."/>
            <person name="Pandey R.P."/>
            <person name="Lee C.-M."/>
            <person name="Sim J.-S."/>
            <person name="Jeong J.-T."/>
            <person name="Choi B.-S."/>
            <person name="Jung M."/>
            <person name="Ginzburg D."/>
            <person name="Zhao K."/>
            <person name="Won S.Y."/>
            <person name="Oh T.-J."/>
            <person name="Yu Y."/>
            <person name="Kim N.-H."/>
            <person name="Lee O.R."/>
            <person name="Lee T.-H."/>
            <person name="Bashyal P."/>
            <person name="Kim T.-S."/>
            <person name="Lee W.-H."/>
            <person name="Kawkins C."/>
            <person name="Kim C.-K."/>
            <person name="Kim J.S."/>
            <person name="Ahn B.O."/>
            <person name="Rhee S.Y."/>
            <person name="Sohng J.K."/>
        </authorList>
    </citation>
    <scope>NUCLEOTIDE SEQUENCE</scope>
    <source>
        <tissue evidence="1">Leaf</tissue>
    </source>
</reference>
<gene>
    <name evidence="1" type="ORF">G2W53_024666</name>
</gene>
<dbReference type="AlphaFoldDB" id="A0A834TDJ8"/>